<dbReference type="InterPro" id="IPR010982">
    <property type="entry name" value="Lambda_DNA-bd_dom_sf"/>
</dbReference>
<gene>
    <name evidence="2" type="ORF">DS742_19010</name>
</gene>
<comment type="caution">
    <text evidence="2">The sequence shown here is derived from an EMBL/GenBank/DDBJ whole genome shotgun (WGS) entry which is preliminary data.</text>
</comment>
<organism evidence="2 3">
    <name type="scientific">Lacrimispora amygdalina</name>
    <dbReference type="NCBI Taxonomy" id="253257"/>
    <lineage>
        <taxon>Bacteria</taxon>
        <taxon>Bacillati</taxon>
        <taxon>Bacillota</taxon>
        <taxon>Clostridia</taxon>
        <taxon>Lachnospirales</taxon>
        <taxon>Lachnospiraceae</taxon>
        <taxon>Lacrimispora</taxon>
    </lineage>
</organism>
<dbReference type="AlphaFoldDB" id="A0A3E2N8F0"/>
<dbReference type="CDD" id="cd00093">
    <property type="entry name" value="HTH_XRE"/>
    <property type="match status" value="1"/>
</dbReference>
<dbReference type="InterPro" id="IPR001387">
    <property type="entry name" value="Cro/C1-type_HTH"/>
</dbReference>
<dbReference type="EMBL" id="QOHO01000064">
    <property type="protein sequence ID" value="RFZ77285.1"/>
    <property type="molecule type" value="Genomic_DNA"/>
</dbReference>
<dbReference type="Pfam" id="PF01381">
    <property type="entry name" value="HTH_3"/>
    <property type="match status" value="1"/>
</dbReference>
<proteinExistence type="predicted"/>
<dbReference type="PROSITE" id="PS50943">
    <property type="entry name" value="HTH_CROC1"/>
    <property type="match status" value="1"/>
</dbReference>
<protein>
    <submittedName>
        <fullName evidence="2">XRE family transcriptional regulator</fullName>
    </submittedName>
</protein>
<accession>A0A3E2N8F0</accession>
<dbReference type="SMART" id="SM00530">
    <property type="entry name" value="HTH_XRE"/>
    <property type="match status" value="1"/>
</dbReference>
<name>A0A3E2N8F0_9FIRM</name>
<dbReference type="Gene3D" id="1.10.260.40">
    <property type="entry name" value="lambda repressor-like DNA-binding domains"/>
    <property type="match status" value="1"/>
</dbReference>
<evidence type="ECO:0000259" key="1">
    <source>
        <dbReference type="PROSITE" id="PS50943"/>
    </source>
</evidence>
<dbReference type="SUPFAM" id="SSF47413">
    <property type="entry name" value="lambda repressor-like DNA-binding domains"/>
    <property type="match status" value="1"/>
</dbReference>
<sequence>MSITGQRIKQRRKQLQMSADDVADLLGVSRSTIFRYENGYIEKVPANILEKLAEILKTTPAYLIGRQDYYTDTRELNIDPITWHNSTVKFEDEILLKETADDTYRTDVGSRFIEPGIIHDDSDKLAAITAIYLTLTDAEKKKAYDYFINLSKQTESGKQR</sequence>
<dbReference type="RefSeq" id="WP_117418555.1">
    <property type="nucleotide sequence ID" value="NZ_QOHO01000064.1"/>
</dbReference>
<dbReference type="OrthoDB" id="9815805at2"/>
<dbReference type="GO" id="GO:0003677">
    <property type="term" value="F:DNA binding"/>
    <property type="evidence" value="ECO:0007669"/>
    <property type="project" value="InterPro"/>
</dbReference>
<dbReference type="Proteomes" id="UP000260680">
    <property type="component" value="Unassembled WGS sequence"/>
</dbReference>
<evidence type="ECO:0000313" key="3">
    <source>
        <dbReference type="Proteomes" id="UP000260680"/>
    </source>
</evidence>
<evidence type="ECO:0000313" key="2">
    <source>
        <dbReference type="EMBL" id="RFZ77285.1"/>
    </source>
</evidence>
<feature type="domain" description="HTH cro/C1-type" evidence="1">
    <location>
        <begin position="8"/>
        <end position="63"/>
    </location>
</feature>
<reference evidence="2 3" key="1">
    <citation type="submission" date="2018-07" db="EMBL/GenBank/DDBJ databases">
        <title>New species, Clostridium PI-S10-A1B.</title>
        <authorList>
            <person name="Krishna G."/>
            <person name="Summeta K."/>
            <person name="Shikha S."/>
            <person name="Prabhu P.B."/>
            <person name="Suresh K."/>
        </authorList>
    </citation>
    <scope>NUCLEOTIDE SEQUENCE [LARGE SCALE GENOMIC DNA]</scope>
    <source>
        <strain evidence="2 3">PI-S10-A1B</strain>
    </source>
</reference>